<comment type="subcellular location">
    <subcellularLocation>
        <location evidence="1">Cell membrane</location>
        <topology evidence="1">Multi-pass membrane protein</topology>
    </subcellularLocation>
</comment>
<keyword evidence="8" id="KW-1185">Reference proteome</keyword>
<feature type="transmembrane region" description="Helical" evidence="6">
    <location>
        <begin position="92"/>
        <end position="112"/>
    </location>
</feature>
<dbReference type="EMBL" id="JACYFU010000003">
    <property type="protein sequence ID" value="MBD8066102.1"/>
    <property type="molecule type" value="Genomic_DNA"/>
</dbReference>
<keyword evidence="4 6" id="KW-1133">Transmembrane helix</keyword>
<evidence type="ECO:0000256" key="3">
    <source>
        <dbReference type="ARBA" id="ARBA00022692"/>
    </source>
</evidence>
<protein>
    <submittedName>
        <fullName evidence="7">Cytochrome c oxidase assembly protein</fullName>
    </submittedName>
</protein>
<dbReference type="RefSeq" id="WP_191775530.1">
    <property type="nucleotide sequence ID" value="NZ_JACYFU010000003.1"/>
</dbReference>
<dbReference type="AlphaFoldDB" id="A0A927FVI7"/>
<proteinExistence type="predicted"/>
<feature type="transmembrane region" description="Helical" evidence="6">
    <location>
        <begin position="140"/>
        <end position="161"/>
    </location>
</feature>
<keyword evidence="3 6" id="KW-0812">Transmembrane</keyword>
<dbReference type="InterPro" id="IPR019108">
    <property type="entry name" value="Caa3_assmbl_CtaG-rel"/>
</dbReference>
<reference evidence="7" key="1">
    <citation type="submission" date="2020-09" db="EMBL/GenBank/DDBJ databases">
        <title>Genome seq and assembly of Devosia sp.</title>
        <authorList>
            <person name="Chhetri G."/>
        </authorList>
    </citation>
    <scope>NUCLEOTIDE SEQUENCE</scope>
    <source>
        <strain evidence="7">PTR5</strain>
    </source>
</reference>
<evidence type="ECO:0000256" key="1">
    <source>
        <dbReference type="ARBA" id="ARBA00004651"/>
    </source>
</evidence>
<gene>
    <name evidence="7" type="ORF">IC608_11525</name>
</gene>
<feature type="transmembrane region" description="Helical" evidence="6">
    <location>
        <begin position="6"/>
        <end position="24"/>
    </location>
</feature>
<evidence type="ECO:0000313" key="8">
    <source>
        <dbReference type="Proteomes" id="UP000654108"/>
    </source>
</evidence>
<keyword evidence="2" id="KW-1003">Cell membrane</keyword>
<evidence type="ECO:0000313" key="7">
    <source>
        <dbReference type="EMBL" id="MBD8066102.1"/>
    </source>
</evidence>
<evidence type="ECO:0000256" key="4">
    <source>
        <dbReference type="ARBA" id="ARBA00022989"/>
    </source>
</evidence>
<feature type="transmembrane region" description="Helical" evidence="6">
    <location>
        <begin position="59"/>
        <end position="80"/>
    </location>
</feature>
<evidence type="ECO:0000256" key="2">
    <source>
        <dbReference type="ARBA" id="ARBA00022475"/>
    </source>
</evidence>
<comment type="caution">
    <text evidence="7">The sequence shown here is derived from an EMBL/GenBank/DDBJ whole genome shotgun (WGS) entry which is preliminary data.</text>
</comment>
<accession>A0A927FVI7</accession>
<sequence length="178" mass="19423">MLQHIVLMNVAVPVLALLVPLRALPKNLWRTWPWATALQVVLLWGWHSPGVLPAALGNTGLMMLMHLSLTACAAWFWLAIFSMPRDRSWRAIFALLITGKLFCLLGALLVFAPNVVFDLAGSGHTHLAEEAGSALGDQQAAGMLMLVACPLTYVGAGIVLASRWFLDLDRNWEANAGR</sequence>
<dbReference type="GO" id="GO:0005886">
    <property type="term" value="C:plasma membrane"/>
    <property type="evidence" value="ECO:0007669"/>
    <property type="project" value="UniProtKB-SubCell"/>
</dbReference>
<keyword evidence="5 6" id="KW-0472">Membrane</keyword>
<evidence type="ECO:0000256" key="5">
    <source>
        <dbReference type="ARBA" id="ARBA00023136"/>
    </source>
</evidence>
<dbReference type="Pfam" id="PF09678">
    <property type="entry name" value="Caa3_CtaG"/>
    <property type="match status" value="1"/>
</dbReference>
<dbReference type="Proteomes" id="UP000654108">
    <property type="component" value="Unassembled WGS sequence"/>
</dbReference>
<organism evidence="7 8">
    <name type="scientific">Devosia oryzisoli</name>
    <dbReference type="NCBI Taxonomy" id="2774138"/>
    <lineage>
        <taxon>Bacteria</taxon>
        <taxon>Pseudomonadati</taxon>
        <taxon>Pseudomonadota</taxon>
        <taxon>Alphaproteobacteria</taxon>
        <taxon>Hyphomicrobiales</taxon>
        <taxon>Devosiaceae</taxon>
        <taxon>Devosia</taxon>
    </lineage>
</organism>
<name>A0A927FVI7_9HYPH</name>
<evidence type="ECO:0000256" key="6">
    <source>
        <dbReference type="SAM" id="Phobius"/>
    </source>
</evidence>